<keyword evidence="1" id="KW-0472">Membrane</keyword>
<keyword evidence="1" id="KW-1133">Transmembrane helix</keyword>
<organism evidence="2">
    <name type="scientific">Hexamita inflata</name>
    <dbReference type="NCBI Taxonomy" id="28002"/>
    <lineage>
        <taxon>Eukaryota</taxon>
        <taxon>Metamonada</taxon>
        <taxon>Diplomonadida</taxon>
        <taxon>Hexamitidae</taxon>
        <taxon>Hexamitinae</taxon>
        <taxon>Hexamita</taxon>
    </lineage>
</organism>
<dbReference type="Proteomes" id="UP001642409">
    <property type="component" value="Unassembled WGS sequence"/>
</dbReference>
<dbReference type="AlphaFoldDB" id="A0AA86U8I7"/>
<accession>A0AA86U8I7</accession>
<keyword evidence="4" id="KW-1185">Reference proteome</keyword>
<feature type="transmembrane region" description="Helical" evidence="1">
    <location>
        <begin position="23"/>
        <end position="45"/>
    </location>
</feature>
<reference evidence="3 4" key="2">
    <citation type="submission" date="2024-07" db="EMBL/GenBank/DDBJ databases">
        <authorList>
            <person name="Akdeniz Z."/>
        </authorList>
    </citation>
    <scope>NUCLEOTIDE SEQUENCE [LARGE SCALE GENOMIC DNA]</scope>
</reference>
<dbReference type="EMBL" id="CAXDID020000323">
    <property type="protein sequence ID" value="CAL6077139.1"/>
    <property type="molecule type" value="Genomic_DNA"/>
</dbReference>
<name>A0AA86U8I7_9EUKA</name>
<evidence type="ECO:0000256" key="1">
    <source>
        <dbReference type="SAM" id="Phobius"/>
    </source>
</evidence>
<evidence type="ECO:0000313" key="2">
    <source>
        <dbReference type="EMBL" id="CAI9945399.1"/>
    </source>
</evidence>
<dbReference type="EMBL" id="CATOUU010000743">
    <property type="protein sequence ID" value="CAI9945399.1"/>
    <property type="molecule type" value="Genomic_DNA"/>
</dbReference>
<sequence length="120" mass="13898">MNTQLCSSSIIFIFQHIIDWKEAIQFIFIFIILILYKSSTTLNSFQWRSEVQNHKAGDWSSGMIPVSGTGVHGFDSRISSLYLSQNCDQLIRFRDGFSQLTFLSIHVIDLKARFKFQNLN</sequence>
<protein>
    <submittedName>
        <fullName evidence="3">Hypothetical_protein</fullName>
    </submittedName>
</protein>
<keyword evidence="1" id="KW-0812">Transmembrane</keyword>
<reference evidence="2" key="1">
    <citation type="submission" date="2023-06" db="EMBL/GenBank/DDBJ databases">
        <authorList>
            <person name="Kurt Z."/>
        </authorList>
    </citation>
    <scope>NUCLEOTIDE SEQUENCE</scope>
</reference>
<evidence type="ECO:0000313" key="3">
    <source>
        <dbReference type="EMBL" id="CAL6077139.1"/>
    </source>
</evidence>
<evidence type="ECO:0000313" key="4">
    <source>
        <dbReference type="Proteomes" id="UP001642409"/>
    </source>
</evidence>
<comment type="caution">
    <text evidence="2">The sequence shown here is derived from an EMBL/GenBank/DDBJ whole genome shotgun (WGS) entry which is preliminary data.</text>
</comment>
<proteinExistence type="predicted"/>
<gene>
    <name evidence="2" type="ORF">HINF_LOCUS33044</name>
    <name evidence="3" type="ORF">HINF_LOCUS58045</name>
</gene>